<sequence>MAPETSFIYIALMWTLPYHMDSQGLSNEAGSQRTSQETDQQLLINEVNPDNPGLDTKEYVELYHTSGGRVSLDGYVMVLYNGNGNIAYKVLNLTGHMTNDKGFFLIGSSSVVPKPTIFLPSNTIQNGPDGIALYCGGGPYREGMKVTNVGLVDAIVHKSKKNDEADILLNVLTPGKEAFLEDAAFWTNDESIERCLGPDLQWTFQVAKPSPGKENFCSSSRTFNLPRAVINEVCTVASPDEFEFIELRGLPSTSFNGLVLVLMDGATNTVYFSMDIIGKTSSNGLFLVGPAGSNIPVNQPFPVNTSRLLFWTSPAAVALYSGDSSDFPPGTPLMDKLLIDALVYGKQEAMDRELLNFLTPRKSAFHQSNISLQGGSSISRCDCCQLVRDSAAYVSSSPTPGQSNDCPTRDFHQEITYCLKVTECSLWVPDSQISYDIRFSLAGNIENICSCGVSMGYIKDSSVSCQGAGLVFKALLIAKSSSQLQQLHSAFHTHVGREETIIIAGRSAVVDQDCLHAQGTTAKPSERGPTSSSSRSPYSDQSELLINELNADNPGSQEDEEYIELLHTARTANTTLDGYWLVLYNGNNNQAYKMLNLTGYQTGTGGYFLVGSARVSPKPAITLPPNTVQNGPDAVALYYSWEPLYAEGMLVTDRGLVDAMVYTSRGLDSVEGLLQVLTPGQEVLLEDAVVGTGDESLSRCHNLLPRNQISYQVTITTPLKDNVCLSSTVSPPTTLPTLHPATLPLDLPQVVINELNTANGLETAFIELRGPPHTNLSGFVVVLFDGLDNKAYATIPLQGLTGANGLFVIGSPSGIVPVPDQLLPVAVQRGPDAVALYYGNPSGFPVRIPVSRKGLVDSLVYTSGDNTDKELLDVLTPGYYMAHEDESSLGGSTSLSRCSCCEVNVPSVYAISAPTPGAKNDCPTANFSMDISLCLQTHNCTAWIESYEKRLHDLKLVLTRSIEDQCHCGISMVYLTGVIFTCNSRVLILSGKVQARSQEQLQTIRQEYWNFISRHQFIYVAGNQVGIDKNCSGPHVTFSTPPAPVPSPVQAAEKTGSLAAWEISVIVLGLLLICLIAGLGSLYYMKRRPSNYTTIEMNNRRENLVEF</sequence>
<organism evidence="3 4">
    <name type="scientific">Latimeria chalumnae</name>
    <name type="common">Coelacanth</name>
    <dbReference type="NCBI Taxonomy" id="7897"/>
    <lineage>
        <taxon>Eukaryota</taxon>
        <taxon>Metazoa</taxon>
        <taxon>Chordata</taxon>
        <taxon>Craniata</taxon>
        <taxon>Vertebrata</taxon>
        <taxon>Euteleostomi</taxon>
        <taxon>Coelacanthiformes</taxon>
        <taxon>Coelacanthidae</taxon>
        <taxon>Latimeria</taxon>
    </lineage>
</organism>
<keyword evidence="4" id="KW-1185">Reference proteome</keyword>
<protein>
    <recommendedName>
        <fullName evidence="5">LTD domain-containing protein</fullName>
    </recommendedName>
</protein>
<dbReference type="EMBL" id="AFYH01189834">
    <property type="status" value="NOT_ANNOTATED_CDS"/>
    <property type="molecule type" value="Genomic_DNA"/>
</dbReference>
<dbReference type="EMBL" id="AFYH01189835">
    <property type="status" value="NOT_ANNOTATED_CDS"/>
    <property type="molecule type" value="Genomic_DNA"/>
</dbReference>
<dbReference type="AlphaFoldDB" id="H3ANE7"/>
<reference evidence="3" key="3">
    <citation type="submission" date="2025-09" db="UniProtKB">
        <authorList>
            <consortium name="Ensembl"/>
        </authorList>
    </citation>
    <scope>IDENTIFICATION</scope>
</reference>
<keyword evidence="2" id="KW-0472">Membrane</keyword>
<dbReference type="Proteomes" id="UP000008672">
    <property type="component" value="Unassembled WGS sequence"/>
</dbReference>
<name>H3ANE7_LATCH</name>
<reference evidence="3" key="2">
    <citation type="submission" date="2025-08" db="UniProtKB">
        <authorList>
            <consortium name="Ensembl"/>
        </authorList>
    </citation>
    <scope>IDENTIFICATION</scope>
</reference>
<dbReference type="HOGENOM" id="CLU_015022_0_0_1"/>
<gene>
    <name evidence="3" type="primary">LOC102354461</name>
</gene>
<dbReference type="PANTHER" id="PTHR37397:SF1">
    <property type="entry name" value="LTD DOMAIN-CONTAINING PROTEIN"/>
    <property type="match status" value="1"/>
</dbReference>
<accession>H3ANE7</accession>
<reference evidence="4" key="1">
    <citation type="submission" date="2011-08" db="EMBL/GenBank/DDBJ databases">
        <title>The draft genome of Latimeria chalumnae.</title>
        <authorList>
            <person name="Di Palma F."/>
            <person name="Alfoldi J."/>
            <person name="Johnson J."/>
            <person name="Berlin A."/>
            <person name="Gnerre S."/>
            <person name="Jaffe D."/>
            <person name="MacCallum I."/>
            <person name="Young S."/>
            <person name="Walker B.J."/>
            <person name="Lander E."/>
            <person name="Lindblad-Toh K."/>
        </authorList>
    </citation>
    <scope>NUCLEOTIDE SEQUENCE [LARGE SCALE GENOMIC DNA]</scope>
    <source>
        <strain evidence="4">Wild caught</strain>
    </source>
</reference>
<feature type="region of interest" description="Disordered" evidence="1">
    <location>
        <begin position="519"/>
        <end position="539"/>
    </location>
</feature>
<evidence type="ECO:0000256" key="2">
    <source>
        <dbReference type="SAM" id="Phobius"/>
    </source>
</evidence>
<evidence type="ECO:0008006" key="5">
    <source>
        <dbReference type="Google" id="ProtNLM"/>
    </source>
</evidence>
<evidence type="ECO:0000256" key="1">
    <source>
        <dbReference type="SAM" id="MobiDB-lite"/>
    </source>
</evidence>
<dbReference type="Ensembl" id="ENSLACT00000011252.1">
    <property type="protein sequence ID" value="ENSLACP00000011168.1"/>
    <property type="gene ID" value="ENSLACG00000009828.1"/>
</dbReference>
<keyword evidence="2" id="KW-0812">Transmembrane</keyword>
<evidence type="ECO:0000313" key="4">
    <source>
        <dbReference type="Proteomes" id="UP000008672"/>
    </source>
</evidence>
<dbReference type="OMA" id="SEDQWGF"/>
<evidence type="ECO:0000313" key="3">
    <source>
        <dbReference type="Ensembl" id="ENSLACP00000011168.1"/>
    </source>
</evidence>
<dbReference type="eggNOG" id="ENOG502QRDS">
    <property type="taxonomic scope" value="Eukaryota"/>
</dbReference>
<feature type="transmembrane region" description="Helical" evidence="2">
    <location>
        <begin position="1058"/>
        <end position="1084"/>
    </location>
</feature>
<keyword evidence="2" id="KW-1133">Transmembrane helix</keyword>
<dbReference type="GeneTree" id="ENSGT00530000066748"/>
<proteinExistence type="predicted"/>
<dbReference type="InParanoid" id="H3ANE7"/>
<feature type="compositionally biased region" description="Low complexity" evidence="1">
    <location>
        <begin position="527"/>
        <end position="539"/>
    </location>
</feature>
<dbReference type="Bgee" id="ENSLACG00000009828">
    <property type="expression patterns" value="Expressed in pelvic fin and 6 other cell types or tissues"/>
</dbReference>
<dbReference type="PANTHER" id="PTHR37397">
    <property type="entry name" value="SI:CH211-183D21.1"/>
    <property type="match status" value="1"/>
</dbReference>
<dbReference type="EMBL" id="AFYH01189836">
    <property type="status" value="NOT_ANNOTATED_CDS"/>
    <property type="molecule type" value="Genomic_DNA"/>
</dbReference>